<organism evidence="1 2">
    <name type="scientific">Cronobacter phage CR9</name>
    <dbReference type="NCBI Taxonomy" id="1162290"/>
    <lineage>
        <taxon>Viruses</taxon>
        <taxon>Duplodnaviria</taxon>
        <taxon>Heunggongvirae</taxon>
        <taxon>Uroviricota</taxon>
        <taxon>Caudoviricetes</taxon>
        <taxon>Vequintavirinae</taxon>
        <taxon>Certrevirus</taxon>
        <taxon>Certrevirus CR9</taxon>
    </lineage>
</organism>
<dbReference type="Proteomes" id="UP000011829">
    <property type="component" value="Segment"/>
</dbReference>
<dbReference type="EMBL" id="JQ691611">
    <property type="protein sequence ID" value="AFH21071.1"/>
    <property type="molecule type" value="Genomic_DNA"/>
</dbReference>
<protein>
    <submittedName>
        <fullName evidence="1">Uncharacterized protein</fullName>
    </submittedName>
</protein>
<keyword evidence="2" id="KW-1185">Reference proteome</keyword>
<proteinExistence type="predicted"/>
<accession>M1F2D8</accession>
<name>M1F2D8_9CAUD</name>
<reference evidence="1 2" key="1">
    <citation type="submission" date="2012-02" db="EMBL/GenBank/DDBJ databases">
        <title>Complete Genome Sequence of Cronobacter sakazakii Bacteriophage CR9.</title>
        <authorList>
            <person name="Shin H."/>
            <person name="Lee J.-H."/>
            <person name="Kim Y."/>
            <person name="Ryu S."/>
        </authorList>
    </citation>
    <scope>NUCLEOTIDE SEQUENCE [LARGE SCALE GENOMIC DNA]</scope>
</reference>
<evidence type="ECO:0000313" key="1">
    <source>
        <dbReference type="EMBL" id="AFH21071.1"/>
    </source>
</evidence>
<evidence type="ECO:0000313" key="2">
    <source>
        <dbReference type="Proteomes" id="UP000011829"/>
    </source>
</evidence>
<dbReference type="GeneID" id="18563029"/>
<gene>
    <name evidence="1" type="ORF">CR9_187</name>
</gene>
<dbReference type="Pfam" id="PF25744">
    <property type="entry name" value="T4_Y13H"/>
    <property type="match status" value="1"/>
</dbReference>
<sequence length="66" mass="7200">MGGYHEAYAITRVGSVAVVKVDDQFCVYSTMQAAAQALGGLVKSNPGVELTIRPFHMRLPWTKQGF</sequence>
<dbReference type="KEGG" id="vg:18563029"/>
<dbReference type="InterPro" id="IPR057969">
    <property type="entry name" value="T4_Y13H-like"/>
</dbReference>
<dbReference type="RefSeq" id="YP_009015149.1">
    <property type="nucleotide sequence ID" value="NC_023717.1"/>
</dbReference>
<dbReference type="OrthoDB" id="28416at10239"/>